<accession>G8QR84</accession>
<dbReference type="KEGG" id="sgp:SpiGrapes_3275"/>
<dbReference type="AlphaFoldDB" id="G8QR84"/>
<dbReference type="eggNOG" id="COG2731">
    <property type="taxonomic scope" value="Bacteria"/>
</dbReference>
<dbReference type="Proteomes" id="UP000005632">
    <property type="component" value="Chromosome"/>
</dbReference>
<dbReference type="STRING" id="158190.SpiGrapes_3275"/>
<evidence type="ECO:0000313" key="2">
    <source>
        <dbReference type="Proteomes" id="UP000005632"/>
    </source>
</evidence>
<sequence length="129" mass="14298">MLFDVLDKLEWYQKLYPSIETIIDIMDRSLPYEDGDGSHCVDGIDYTVETYVTKSDAPIQAAFSDCMHIILEGEEVIALEEEGNPSVVAMATVGRFILFSKGDQYKSALQNGSPGTVKKVIFTLSGPRL</sequence>
<dbReference type="EMBL" id="CP003155">
    <property type="protein sequence ID" value="AEV31019.1"/>
    <property type="molecule type" value="Genomic_DNA"/>
</dbReference>
<name>G8QR84_SPHPG</name>
<dbReference type="OrthoDB" id="371166at2"/>
<evidence type="ECO:0000313" key="1">
    <source>
        <dbReference type="EMBL" id="AEV31019.1"/>
    </source>
</evidence>
<protein>
    <submittedName>
        <fullName evidence="1">Beta-galactosidase, beta subunit</fullName>
    </submittedName>
</protein>
<organism evidence="1 2">
    <name type="scientific">Sphaerochaeta pleomorpha (strain ATCC BAA-1885 / DSM 22778 / Grapes)</name>
    <dbReference type="NCBI Taxonomy" id="158190"/>
    <lineage>
        <taxon>Bacteria</taxon>
        <taxon>Pseudomonadati</taxon>
        <taxon>Spirochaetota</taxon>
        <taxon>Spirochaetia</taxon>
        <taxon>Spirochaetales</taxon>
        <taxon>Sphaerochaetaceae</taxon>
        <taxon>Sphaerochaeta</taxon>
    </lineage>
</organism>
<dbReference type="HOGENOM" id="CLU_1947429_0_0_12"/>
<keyword evidence="2" id="KW-1185">Reference proteome</keyword>
<proteinExistence type="predicted"/>
<reference evidence="1 2" key="1">
    <citation type="submission" date="2011-11" db="EMBL/GenBank/DDBJ databases">
        <title>Complete sequence of Spirochaeta sp. grapes.</title>
        <authorList>
            <consortium name="US DOE Joint Genome Institute"/>
            <person name="Lucas S."/>
            <person name="Han J."/>
            <person name="Lapidus A."/>
            <person name="Cheng J.-F."/>
            <person name="Goodwin L."/>
            <person name="Pitluck S."/>
            <person name="Peters L."/>
            <person name="Ovchinnikova G."/>
            <person name="Munk A.C."/>
            <person name="Detter J.C."/>
            <person name="Han C."/>
            <person name="Tapia R."/>
            <person name="Land M."/>
            <person name="Hauser L."/>
            <person name="Kyrpides N."/>
            <person name="Ivanova N."/>
            <person name="Pagani I."/>
            <person name="Ritalahtilisa K."/>
            <person name="Loeffler F."/>
            <person name="Woyke T."/>
        </authorList>
    </citation>
    <scope>NUCLEOTIDE SEQUENCE [LARGE SCALE GENOMIC DNA]</scope>
    <source>
        <strain evidence="2">ATCC BAA-1885 / DSM 22778 / Grapes</strain>
    </source>
</reference>
<dbReference type="SUPFAM" id="SSF51197">
    <property type="entry name" value="Clavaminate synthase-like"/>
    <property type="match status" value="1"/>
</dbReference>
<dbReference type="RefSeq" id="WP_014271858.1">
    <property type="nucleotide sequence ID" value="NC_016633.1"/>
</dbReference>
<gene>
    <name evidence="1" type="ordered locus">SpiGrapes_3275</name>
</gene>